<gene>
    <name evidence="2" type="ORF">B0I35DRAFT_464726</name>
</gene>
<proteinExistence type="predicted"/>
<evidence type="ECO:0000256" key="1">
    <source>
        <dbReference type="SAM" id="SignalP"/>
    </source>
</evidence>
<accession>A0A8K0SJE3</accession>
<keyword evidence="1" id="KW-0732">Signal</keyword>
<dbReference type="Proteomes" id="UP000813444">
    <property type="component" value="Unassembled WGS sequence"/>
</dbReference>
<protein>
    <recommendedName>
        <fullName evidence="4">Secreted protein</fullName>
    </recommendedName>
</protein>
<evidence type="ECO:0000313" key="3">
    <source>
        <dbReference type="Proteomes" id="UP000813444"/>
    </source>
</evidence>
<dbReference type="PANTHER" id="PTHR35605:SF1">
    <property type="entry name" value="ECP2 EFFECTOR PROTEIN DOMAIN-CONTAINING PROTEIN-RELATED"/>
    <property type="match status" value="1"/>
</dbReference>
<feature type="chain" id="PRO_5035474518" description="Secreted protein" evidence="1">
    <location>
        <begin position="19"/>
        <end position="200"/>
    </location>
</feature>
<dbReference type="OrthoDB" id="3552888at2759"/>
<dbReference type="PANTHER" id="PTHR35605">
    <property type="entry name" value="ECP2 EFFECTOR PROTEIN DOMAIN-CONTAINING PROTEIN-RELATED"/>
    <property type="match status" value="1"/>
</dbReference>
<reference evidence="2" key="1">
    <citation type="journal article" date="2021" name="Nat. Commun.">
        <title>Genetic determinants of endophytism in the Arabidopsis root mycobiome.</title>
        <authorList>
            <person name="Mesny F."/>
            <person name="Miyauchi S."/>
            <person name="Thiergart T."/>
            <person name="Pickel B."/>
            <person name="Atanasova L."/>
            <person name="Karlsson M."/>
            <person name="Huettel B."/>
            <person name="Barry K.W."/>
            <person name="Haridas S."/>
            <person name="Chen C."/>
            <person name="Bauer D."/>
            <person name="Andreopoulos W."/>
            <person name="Pangilinan J."/>
            <person name="LaButti K."/>
            <person name="Riley R."/>
            <person name="Lipzen A."/>
            <person name="Clum A."/>
            <person name="Drula E."/>
            <person name="Henrissat B."/>
            <person name="Kohler A."/>
            <person name="Grigoriev I.V."/>
            <person name="Martin F.M."/>
            <person name="Hacquard S."/>
        </authorList>
    </citation>
    <scope>NUCLEOTIDE SEQUENCE</scope>
    <source>
        <strain evidence="2">MPI-CAGE-CH-0235</strain>
    </source>
</reference>
<organism evidence="2 3">
    <name type="scientific">Stachybotrys elegans</name>
    <dbReference type="NCBI Taxonomy" id="80388"/>
    <lineage>
        <taxon>Eukaryota</taxon>
        <taxon>Fungi</taxon>
        <taxon>Dikarya</taxon>
        <taxon>Ascomycota</taxon>
        <taxon>Pezizomycotina</taxon>
        <taxon>Sordariomycetes</taxon>
        <taxon>Hypocreomycetidae</taxon>
        <taxon>Hypocreales</taxon>
        <taxon>Stachybotryaceae</taxon>
        <taxon>Stachybotrys</taxon>
    </lineage>
</organism>
<comment type="caution">
    <text evidence="2">The sequence shown here is derived from an EMBL/GenBank/DDBJ whole genome shotgun (WGS) entry which is preliminary data.</text>
</comment>
<evidence type="ECO:0008006" key="4">
    <source>
        <dbReference type="Google" id="ProtNLM"/>
    </source>
</evidence>
<evidence type="ECO:0000313" key="2">
    <source>
        <dbReference type="EMBL" id="KAH7305452.1"/>
    </source>
</evidence>
<dbReference type="EMBL" id="JAGPNK010000018">
    <property type="protein sequence ID" value="KAH7305452.1"/>
    <property type="molecule type" value="Genomic_DNA"/>
</dbReference>
<name>A0A8K0SJE3_9HYPO</name>
<keyword evidence="3" id="KW-1185">Reference proteome</keyword>
<sequence>MISTQLAKLLLAVTAVSAATVPIANNVAPIPGYGVEDFQWEVQALPGGPFLNFTGTLEHVHDEVLQLNPNFDADFPVEKGAIHARTDFGGSAYNCDTNRWGLADKGRIQGGISYLRRVAGRPSNGPGPGNCGRVSCSNDAAIWWCNDSPSTKELASFSSIADGAQYIVDRCSFYNGYGTYASGQVFHSTNWNVITSQANC</sequence>
<feature type="signal peptide" evidence="1">
    <location>
        <begin position="1"/>
        <end position="18"/>
    </location>
</feature>
<dbReference type="AlphaFoldDB" id="A0A8K0SJE3"/>